<organism evidence="3 4">
    <name type="scientific">Larkinella terrae</name>
    <dbReference type="NCBI Taxonomy" id="2025311"/>
    <lineage>
        <taxon>Bacteria</taxon>
        <taxon>Pseudomonadati</taxon>
        <taxon>Bacteroidota</taxon>
        <taxon>Cytophagia</taxon>
        <taxon>Cytophagales</taxon>
        <taxon>Spirosomataceae</taxon>
        <taxon>Larkinella</taxon>
    </lineage>
</organism>
<gene>
    <name evidence="3" type="ORF">GJJ30_26165</name>
</gene>
<keyword evidence="1" id="KW-0472">Membrane</keyword>
<keyword evidence="2" id="KW-0732">Signal</keyword>
<feature type="transmembrane region" description="Helical" evidence="1">
    <location>
        <begin position="91"/>
        <end position="108"/>
    </location>
</feature>
<evidence type="ECO:0000256" key="2">
    <source>
        <dbReference type="SAM" id="SignalP"/>
    </source>
</evidence>
<evidence type="ECO:0000256" key="1">
    <source>
        <dbReference type="SAM" id="Phobius"/>
    </source>
</evidence>
<keyword evidence="1" id="KW-0812">Transmembrane</keyword>
<dbReference type="RefSeq" id="WP_154178117.1">
    <property type="nucleotide sequence ID" value="NZ_WJXZ01000014.1"/>
</dbReference>
<dbReference type="NCBIfam" id="TIGR01167">
    <property type="entry name" value="LPXTG_anchor"/>
    <property type="match status" value="1"/>
</dbReference>
<dbReference type="EMBL" id="WJXZ01000014">
    <property type="protein sequence ID" value="MRS64811.1"/>
    <property type="molecule type" value="Genomic_DNA"/>
</dbReference>
<accession>A0A7K0ETF1</accession>
<sequence length="114" mass="11984">MKKLLFILLLFPSLAFGAKITTASGYTLDCPGMTVDAVQEYIGLHPNGILCCGIGEKKKCVGIAQIDHIVAISPDGNIGDEPDTGPRIDPGIGIFAGLLLIALAIYFGRKRGLA</sequence>
<comment type="caution">
    <text evidence="3">The sequence shown here is derived from an EMBL/GenBank/DDBJ whole genome shotgun (WGS) entry which is preliminary data.</text>
</comment>
<keyword evidence="1" id="KW-1133">Transmembrane helix</keyword>
<reference evidence="3 4" key="1">
    <citation type="journal article" date="2018" name="Antonie Van Leeuwenhoek">
        <title>Larkinella terrae sp. nov., isolated from soil on Jeju Island, South Korea.</title>
        <authorList>
            <person name="Ten L.N."/>
            <person name="Jeon J."/>
            <person name="Park S.J."/>
            <person name="Park S."/>
            <person name="Lee S.Y."/>
            <person name="Kim M.K."/>
            <person name="Jung H.Y."/>
        </authorList>
    </citation>
    <scope>NUCLEOTIDE SEQUENCE [LARGE SCALE GENOMIC DNA]</scope>
    <source>
        <strain evidence="3 4">KCTC 52001</strain>
    </source>
</reference>
<evidence type="ECO:0000313" key="4">
    <source>
        <dbReference type="Proteomes" id="UP000441754"/>
    </source>
</evidence>
<dbReference type="AlphaFoldDB" id="A0A7K0ETF1"/>
<name>A0A7K0ETF1_9BACT</name>
<evidence type="ECO:0000313" key="3">
    <source>
        <dbReference type="EMBL" id="MRS64811.1"/>
    </source>
</evidence>
<protein>
    <submittedName>
        <fullName evidence="3">LPXTG cell wall anchor domain-containing protein</fullName>
    </submittedName>
</protein>
<feature type="signal peptide" evidence="2">
    <location>
        <begin position="1"/>
        <end position="17"/>
    </location>
</feature>
<keyword evidence="4" id="KW-1185">Reference proteome</keyword>
<proteinExistence type="predicted"/>
<dbReference type="Proteomes" id="UP000441754">
    <property type="component" value="Unassembled WGS sequence"/>
</dbReference>
<feature type="chain" id="PRO_5029856346" evidence="2">
    <location>
        <begin position="18"/>
        <end position="114"/>
    </location>
</feature>